<dbReference type="InterPro" id="IPR007267">
    <property type="entry name" value="GtrA_DPMS_TM"/>
</dbReference>
<keyword evidence="2 5" id="KW-0812">Transmembrane</keyword>
<reference evidence="7 8" key="1">
    <citation type="journal article" date="2018" name="Appl. Microbiol. Biotechnol.">
        <title>Co-cultivation of the strictly anaerobic methanogen Methanosarcina barkeri with aerobic methanotrophs in an oxygen-limited membrane bioreactor.</title>
        <authorList>
            <person name="In 't Zandt M.H."/>
            <person name="van den Bosch T.J.M."/>
            <person name="Rijkers R."/>
            <person name="van Kessel M.A.H.J."/>
            <person name="Jetten M.S.M."/>
            <person name="Welte C.U."/>
        </authorList>
    </citation>
    <scope>NUCLEOTIDE SEQUENCE [LARGE SCALE GENOMIC DNA]</scope>
    <source>
        <strain evidence="7 8">DSM 17706</strain>
    </source>
</reference>
<feature type="transmembrane region" description="Helical" evidence="5">
    <location>
        <begin position="26"/>
        <end position="45"/>
    </location>
</feature>
<gene>
    <name evidence="7" type="ORF">C5689_04990</name>
</gene>
<proteinExistence type="predicted"/>
<evidence type="ECO:0000256" key="1">
    <source>
        <dbReference type="ARBA" id="ARBA00004141"/>
    </source>
</evidence>
<dbReference type="AlphaFoldDB" id="A0A2U1SU42"/>
<comment type="subcellular location">
    <subcellularLocation>
        <location evidence="1">Membrane</location>
        <topology evidence="1">Multi-pass membrane protein</topology>
    </subcellularLocation>
</comment>
<evidence type="ECO:0000259" key="6">
    <source>
        <dbReference type="Pfam" id="PF04138"/>
    </source>
</evidence>
<name>A0A2U1SU42_METSR</name>
<evidence type="ECO:0000256" key="4">
    <source>
        <dbReference type="ARBA" id="ARBA00023136"/>
    </source>
</evidence>
<sequence length="142" mass="15116">MTENKRDFRLSAAALALAPSPRALRFFVVGLLNTAFGYAIFYFVWRATLDSIVAAGVSTALGALFNFLSIGRLVFGSSDSRFLGRFIAVYAALFIVDALALRALEHFGADAALAQAALTPVLATLSYLLNRDFVFRAGGGGA</sequence>
<feature type="transmembrane region" description="Helical" evidence="5">
    <location>
        <begin position="107"/>
        <end position="129"/>
    </location>
</feature>
<evidence type="ECO:0000313" key="8">
    <source>
        <dbReference type="Proteomes" id="UP000245137"/>
    </source>
</evidence>
<dbReference type="EMBL" id="PUIV01000004">
    <property type="protein sequence ID" value="PWB95142.1"/>
    <property type="molecule type" value="Genomic_DNA"/>
</dbReference>
<dbReference type="OrthoDB" id="163232at2"/>
<dbReference type="GO" id="GO:0000271">
    <property type="term" value="P:polysaccharide biosynthetic process"/>
    <property type="evidence" value="ECO:0007669"/>
    <property type="project" value="InterPro"/>
</dbReference>
<dbReference type="RefSeq" id="WP_108916163.1">
    <property type="nucleotide sequence ID" value="NZ_BGJY01000002.1"/>
</dbReference>
<dbReference type="Proteomes" id="UP000245137">
    <property type="component" value="Unassembled WGS sequence"/>
</dbReference>
<dbReference type="Pfam" id="PF04138">
    <property type="entry name" value="GtrA_DPMS_TM"/>
    <property type="match status" value="1"/>
</dbReference>
<keyword evidence="8" id="KW-1185">Reference proteome</keyword>
<protein>
    <submittedName>
        <fullName evidence="7">Polysaccharide biosynthesis protein GtrA</fullName>
    </submittedName>
</protein>
<organism evidence="7 8">
    <name type="scientific">Methylosinus sporium</name>
    <dbReference type="NCBI Taxonomy" id="428"/>
    <lineage>
        <taxon>Bacteria</taxon>
        <taxon>Pseudomonadati</taxon>
        <taxon>Pseudomonadota</taxon>
        <taxon>Alphaproteobacteria</taxon>
        <taxon>Hyphomicrobiales</taxon>
        <taxon>Methylocystaceae</taxon>
        <taxon>Methylosinus</taxon>
    </lineage>
</organism>
<feature type="domain" description="GtrA/DPMS transmembrane" evidence="6">
    <location>
        <begin position="25"/>
        <end position="135"/>
    </location>
</feature>
<keyword evidence="4 5" id="KW-0472">Membrane</keyword>
<evidence type="ECO:0000256" key="2">
    <source>
        <dbReference type="ARBA" id="ARBA00022692"/>
    </source>
</evidence>
<keyword evidence="3 5" id="KW-1133">Transmembrane helix</keyword>
<evidence type="ECO:0000256" key="5">
    <source>
        <dbReference type="SAM" id="Phobius"/>
    </source>
</evidence>
<accession>A0A2U1SU42</accession>
<feature type="transmembrane region" description="Helical" evidence="5">
    <location>
        <begin position="82"/>
        <end position="101"/>
    </location>
</feature>
<feature type="transmembrane region" description="Helical" evidence="5">
    <location>
        <begin position="51"/>
        <end position="75"/>
    </location>
</feature>
<evidence type="ECO:0000256" key="3">
    <source>
        <dbReference type="ARBA" id="ARBA00022989"/>
    </source>
</evidence>
<comment type="caution">
    <text evidence="7">The sequence shown here is derived from an EMBL/GenBank/DDBJ whole genome shotgun (WGS) entry which is preliminary data.</text>
</comment>
<evidence type="ECO:0000313" key="7">
    <source>
        <dbReference type="EMBL" id="PWB95142.1"/>
    </source>
</evidence>
<dbReference type="GO" id="GO:0016020">
    <property type="term" value="C:membrane"/>
    <property type="evidence" value="ECO:0007669"/>
    <property type="project" value="UniProtKB-SubCell"/>
</dbReference>